<gene>
    <name evidence="2" type="ORF">UREG_04078</name>
</gene>
<dbReference type="GO" id="GO:0005524">
    <property type="term" value="F:ATP binding"/>
    <property type="evidence" value="ECO:0007669"/>
    <property type="project" value="InterPro"/>
</dbReference>
<dbReference type="OrthoDB" id="4178024at2759"/>
<evidence type="ECO:0000313" key="2">
    <source>
        <dbReference type="EMBL" id="EEP79232.1"/>
    </source>
</evidence>
<accession>C4JMM0</accession>
<sequence>MCTVDGLRFSDVQLGDLGGTYPTDSNWARKGTPPVGAPMWSSPEVIMETTWNTATDIWSFGAVISFWVFLANWSTSTPFRPKTVPYGHVEYGLEVLKQQFWYFGPFPGKYNEITGPMTIRAILYPMQETSQSKTTPFYWTMEKENIAVYSLKPISIVYRSNLVLTSIQLLLGHKVFQGSVVSKTQTYLLTTTQLSIQKKLIQWPWD</sequence>
<dbReference type="GeneID" id="8444781"/>
<keyword evidence="3" id="KW-1185">Reference proteome</keyword>
<dbReference type="InParanoid" id="C4JMM0"/>
<dbReference type="InterPro" id="IPR011009">
    <property type="entry name" value="Kinase-like_dom_sf"/>
</dbReference>
<dbReference type="GO" id="GO:0004672">
    <property type="term" value="F:protein kinase activity"/>
    <property type="evidence" value="ECO:0007669"/>
    <property type="project" value="InterPro"/>
</dbReference>
<dbReference type="PROSITE" id="PS50011">
    <property type="entry name" value="PROTEIN_KINASE_DOM"/>
    <property type="match status" value="1"/>
</dbReference>
<evidence type="ECO:0000259" key="1">
    <source>
        <dbReference type="PROSITE" id="PS50011"/>
    </source>
</evidence>
<dbReference type="Proteomes" id="UP000002058">
    <property type="component" value="Unassembled WGS sequence"/>
</dbReference>
<protein>
    <recommendedName>
        <fullName evidence="1">Protein kinase domain-containing protein</fullName>
    </recommendedName>
</protein>
<dbReference type="Gene3D" id="1.10.510.10">
    <property type="entry name" value="Transferase(Phosphotransferase) domain 1"/>
    <property type="match status" value="1"/>
</dbReference>
<name>C4JMM0_UNCRE</name>
<dbReference type="HOGENOM" id="CLU_1332793_0_0_1"/>
<dbReference type="EMBL" id="CH476616">
    <property type="protein sequence ID" value="EEP79232.1"/>
    <property type="molecule type" value="Genomic_DNA"/>
</dbReference>
<dbReference type="AlphaFoldDB" id="C4JMM0"/>
<reference evidence="3" key="1">
    <citation type="journal article" date="2009" name="Genome Res.">
        <title>Comparative genomic analyses of the human fungal pathogens Coccidioides and their relatives.</title>
        <authorList>
            <person name="Sharpton T.J."/>
            <person name="Stajich J.E."/>
            <person name="Rounsley S.D."/>
            <person name="Gardner M.J."/>
            <person name="Wortman J.R."/>
            <person name="Jordar V.S."/>
            <person name="Maiti R."/>
            <person name="Kodira C.D."/>
            <person name="Neafsey D.E."/>
            <person name="Zeng Q."/>
            <person name="Hung C.-Y."/>
            <person name="McMahan C."/>
            <person name="Muszewska A."/>
            <person name="Grynberg M."/>
            <person name="Mandel M.A."/>
            <person name="Kellner E.M."/>
            <person name="Barker B.M."/>
            <person name="Galgiani J.N."/>
            <person name="Orbach M.J."/>
            <person name="Kirkland T.N."/>
            <person name="Cole G.T."/>
            <person name="Henn M.R."/>
            <person name="Birren B.W."/>
            <person name="Taylor J.W."/>
        </authorList>
    </citation>
    <scope>NUCLEOTIDE SEQUENCE [LARGE SCALE GENOMIC DNA]</scope>
    <source>
        <strain evidence="3">UAMH 1704</strain>
    </source>
</reference>
<feature type="domain" description="Protein kinase" evidence="1">
    <location>
        <begin position="1"/>
        <end position="206"/>
    </location>
</feature>
<dbReference type="InterPro" id="IPR000719">
    <property type="entry name" value="Prot_kinase_dom"/>
</dbReference>
<organism evidence="2 3">
    <name type="scientific">Uncinocarpus reesii (strain UAMH 1704)</name>
    <dbReference type="NCBI Taxonomy" id="336963"/>
    <lineage>
        <taxon>Eukaryota</taxon>
        <taxon>Fungi</taxon>
        <taxon>Dikarya</taxon>
        <taxon>Ascomycota</taxon>
        <taxon>Pezizomycotina</taxon>
        <taxon>Eurotiomycetes</taxon>
        <taxon>Eurotiomycetidae</taxon>
        <taxon>Onygenales</taxon>
        <taxon>Onygenaceae</taxon>
        <taxon>Uncinocarpus</taxon>
    </lineage>
</organism>
<dbReference type="RefSeq" id="XP_002544561.1">
    <property type="nucleotide sequence ID" value="XM_002544515.1"/>
</dbReference>
<dbReference type="VEuPathDB" id="FungiDB:UREG_04078"/>
<dbReference type="KEGG" id="ure:UREG_04078"/>
<proteinExistence type="predicted"/>
<evidence type="ECO:0000313" key="3">
    <source>
        <dbReference type="Proteomes" id="UP000002058"/>
    </source>
</evidence>
<dbReference type="eggNOG" id="KOG0578">
    <property type="taxonomic scope" value="Eukaryota"/>
</dbReference>
<dbReference type="SUPFAM" id="SSF56112">
    <property type="entry name" value="Protein kinase-like (PK-like)"/>
    <property type="match status" value="1"/>
</dbReference>